<evidence type="ECO:0000313" key="3">
    <source>
        <dbReference type="EMBL" id="MFC3182117.1"/>
    </source>
</evidence>
<dbReference type="Proteomes" id="UP001595547">
    <property type="component" value="Unassembled WGS sequence"/>
</dbReference>
<reference evidence="4" key="1">
    <citation type="journal article" date="2019" name="Int. J. Syst. Evol. Microbiol.">
        <title>The Global Catalogue of Microorganisms (GCM) 10K type strain sequencing project: providing services to taxonomists for standard genome sequencing and annotation.</title>
        <authorList>
            <consortium name="The Broad Institute Genomics Platform"/>
            <consortium name="The Broad Institute Genome Sequencing Center for Infectious Disease"/>
            <person name="Wu L."/>
            <person name="Ma J."/>
        </authorList>
    </citation>
    <scope>NUCLEOTIDE SEQUENCE [LARGE SCALE GENOMIC DNA]</scope>
    <source>
        <strain evidence="4">KCTC 52039</strain>
    </source>
</reference>
<accession>A0ABV7IZX9</accession>
<sequence length="143" mass="15348">MSSSSKFRAAVAAFVLALPGASFADSLAVSPTRLTVPAPAQATTMTIKAEGKGQAVVQIRVMAWKKGTDPNNLKATKMVQVSPPAAKLGNRQELTLRIVRTANKAVRGSECYRVLIDRLPTKSKDPQAVKLQIRQSVPLCFES</sequence>
<dbReference type="SUPFAM" id="SSF49354">
    <property type="entry name" value="PapD-like"/>
    <property type="match status" value="1"/>
</dbReference>
<name>A0ABV7IZX9_9RHOB</name>
<dbReference type="InterPro" id="IPR013783">
    <property type="entry name" value="Ig-like_fold"/>
</dbReference>
<organism evidence="3 4">
    <name type="scientific">Cypionkella sinensis</name>
    <dbReference type="NCBI Taxonomy" id="1756043"/>
    <lineage>
        <taxon>Bacteria</taxon>
        <taxon>Pseudomonadati</taxon>
        <taxon>Pseudomonadota</taxon>
        <taxon>Alphaproteobacteria</taxon>
        <taxon>Rhodobacterales</taxon>
        <taxon>Paracoccaceae</taxon>
        <taxon>Cypionkella</taxon>
    </lineage>
</organism>
<feature type="signal peptide" evidence="1">
    <location>
        <begin position="1"/>
        <end position="24"/>
    </location>
</feature>
<dbReference type="InterPro" id="IPR016147">
    <property type="entry name" value="Pili_assmbl_chaperone_N"/>
</dbReference>
<feature type="chain" id="PRO_5046870416" evidence="1">
    <location>
        <begin position="25"/>
        <end position="143"/>
    </location>
</feature>
<dbReference type="Gene3D" id="2.60.40.10">
    <property type="entry name" value="Immunoglobulins"/>
    <property type="match status" value="1"/>
</dbReference>
<dbReference type="Pfam" id="PF00345">
    <property type="entry name" value="PapD_N"/>
    <property type="match status" value="1"/>
</dbReference>
<evidence type="ECO:0000256" key="1">
    <source>
        <dbReference type="SAM" id="SignalP"/>
    </source>
</evidence>
<gene>
    <name evidence="3" type="ORF">ACFOGH_14030</name>
</gene>
<keyword evidence="1" id="KW-0732">Signal</keyword>
<comment type="caution">
    <text evidence="3">The sequence shown here is derived from an EMBL/GenBank/DDBJ whole genome shotgun (WGS) entry which is preliminary data.</text>
</comment>
<proteinExistence type="predicted"/>
<protein>
    <submittedName>
        <fullName evidence="3">Molecular chaperone</fullName>
    </submittedName>
</protein>
<keyword evidence="4" id="KW-1185">Reference proteome</keyword>
<evidence type="ECO:0000259" key="2">
    <source>
        <dbReference type="Pfam" id="PF00345"/>
    </source>
</evidence>
<feature type="domain" description="Pili assembly chaperone N-terminal" evidence="2">
    <location>
        <begin position="27"/>
        <end position="140"/>
    </location>
</feature>
<evidence type="ECO:0000313" key="4">
    <source>
        <dbReference type="Proteomes" id="UP001595547"/>
    </source>
</evidence>
<dbReference type="PANTHER" id="PTHR30251">
    <property type="entry name" value="PILUS ASSEMBLY CHAPERONE"/>
    <property type="match status" value="1"/>
</dbReference>
<dbReference type="PANTHER" id="PTHR30251:SF4">
    <property type="entry name" value="SLR1668 PROTEIN"/>
    <property type="match status" value="1"/>
</dbReference>
<dbReference type="InterPro" id="IPR050643">
    <property type="entry name" value="Periplasmic_pilus_chap"/>
</dbReference>
<dbReference type="InterPro" id="IPR008962">
    <property type="entry name" value="PapD-like_sf"/>
</dbReference>
<dbReference type="RefSeq" id="WP_380073697.1">
    <property type="nucleotide sequence ID" value="NZ_JBHRTO010000001.1"/>
</dbReference>
<dbReference type="EMBL" id="JBHRTO010000001">
    <property type="protein sequence ID" value="MFC3182117.1"/>
    <property type="molecule type" value="Genomic_DNA"/>
</dbReference>